<feature type="domain" description="RRM" evidence="10">
    <location>
        <begin position="178"/>
        <end position="256"/>
    </location>
</feature>
<evidence type="ECO:0000256" key="3">
    <source>
        <dbReference type="ARBA" id="ARBA00022737"/>
    </source>
</evidence>
<evidence type="ECO:0000259" key="10">
    <source>
        <dbReference type="PROSITE" id="PS50102"/>
    </source>
</evidence>
<evidence type="ECO:0000256" key="6">
    <source>
        <dbReference type="ARBA" id="ARBA00023187"/>
    </source>
</evidence>
<proteinExistence type="predicted"/>
<dbReference type="Proteomes" id="UP000095282">
    <property type="component" value="Unplaced"/>
</dbReference>
<comment type="subcellular location">
    <subcellularLocation>
        <location evidence="1">Nucleus</location>
    </subcellularLocation>
</comment>
<keyword evidence="5" id="KW-0804">Transcription</keyword>
<dbReference type="Gene3D" id="3.30.70.330">
    <property type="match status" value="2"/>
</dbReference>
<feature type="compositionally biased region" description="Basic and acidic residues" evidence="9">
    <location>
        <begin position="19"/>
        <end position="36"/>
    </location>
</feature>
<dbReference type="GO" id="GO:0008380">
    <property type="term" value="P:RNA splicing"/>
    <property type="evidence" value="ECO:0007669"/>
    <property type="project" value="UniProtKB-KW"/>
</dbReference>
<keyword evidence="4" id="KW-0805">Transcription regulation</keyword>
<organism evidence="11 12">
    <name type="scientific">Caenorhabditis tropicalis</name>
    <dbReference type="NCBI Taxonomy" id="1561998"/>
    <lineage>
        <taxon>Eukaryota</taxon>
        <taxon>Metazoa</taxon>
        <taxon>Ecdysozoa</taxon>
        <taxon>Nematoda</taxon>
        <taxon>Chromadorea</taxon>
        <taxon>Rhabditida</taxon>
        <taxon>Rhabditina</taxon>
        <taxon>Rhabditomorpha</taxon>
        <taxon>Rhabditoidea</taxon>
        <taxon>Rhabditidae</taxon>
        <taxon>Peloderinae</taxon>
        <taxon>Caenorhabditis</taxon>
    </lineage>
</organism>
<dbReference type="GO" id="GO:0006397">
    <property type="term" value="P:mRNA processing"/>
    <property type="evidence" value="ECO:0007669"/>
    <property type="project" value="UniProtKB-KW"/>
</dbReference>
<evidence type="ECO:0000256" key="4">
    <source>
        <dbReference type="ARBA" id="ARBA00023015"/>
    </source>
</evidence>
<feature type="compositionally biased region" description="Basic and acidic residues" evidence="9">
    <location>
        <begin position="1"/>
        <end position="11"/>
    </location>
</feature>
<evidence type="ECO:0000313" key="12">
    <source>
        <dbReference type="WBParaSite" id="Csp11.Scaffold630.g20725.t1"/>
    </source>
</evidence>
<keyword evidence="3" id="KW-0677">Repeat</keyword>
<dbReference type="eggNOG" id="KOG0118">
    <property type="taxonomic scope" value="Eukaryota"/>
</dbReference>
<dbReference type="FunFam" id="3.30.70.330:FF:001071">
    <property type="entry name" value="Tar DNA-binding protein homolog 1"/>
    <property type="match status" value="1"/>
</dbReference>
<dbReference type="AlphaFoldDB" id="A0A1I7UYW4"/>
<reference evidence="12" key="1">
    <citation type="submission" date="2016-11" db="UniProtKB">
        <authorList>
            <consortium name="WormBaseParasite"/>
        </authorList>
    </citation>
    <scope>IDENTIFICATION</scope>
</reference>
<dbReference type="GO" id="GO:0003723">
    <property type="term" value="F:RNA binding"/>
    <property type="evidence" value="ECO:0007669"/>
    <property type="project" value="UniProtKB-UniRule"/>
</dbReference>
<keyword evidence="2" id="KW-0507">mRNA processing</keyword>
<keyword evidence="11" id="KW-1185">Reference proteome</keyword>
<feature type="region of interest" description="Disordered" evidence="9">
    <location>
        <begin position="136"/>
        <end position="172"/>
    </location>
</feature>
<dbReference type="GO" id="GO:0005654">
    <property type="term" value="C:nucleoplasm"/>
    <property type="evidence" value="ECO:0007669"/>
    <property type="project" value="TreeGrafter"/>
</dbReference>
<dbReference type="PANTHER" id="PTHR48033">
    <property type="entry name" value="RNA-BINDING (RRM/RBD/RNP MOTIFS) FAMILY PROTEIN"/>
    <property type="match status" value="1"/>
</dbReference>
<sequence>MSDQQDKKNSTKADSSAEDDAKSPLNEVKEIRKEAELTQTGSDIKKEDHPEFITVQDPTGEEPIELPTVDGAVLMSTLQASFPGATGLKYKNPKTGANRAVQVDPSGLKLLVPSDGWDNKTFHVIVAPQGERVRALSSADATSAKRRKVGSSDDSDSDDGRDGRSGRKRAVERDSQPVDLIVLGVDFKTSDDCFQKYFEQIGNVVFCEIKRKSDGSSKGFGFVRMASVGEQNKVLAIPQHMIDGRRCDVKVPDGRDKQRPSISRIFVGRLTDKVDEHQLRKVFGEEAQNYVETAVVTDVFIPKPFRGFAFVTLSSAEAAERIVSDSFSKGSLTINGISVGLSIAQPREENQTFGPDYGLPAGYRNRRERDRPDRRPLQNDAVLPMPFARHDFGYRPPQQSSPLERRYWSPGDSSRPAW</sequence>
<dbReference type="InterPro" id="IPR000504">
    <property type="entry name" value="RRM_dom"/>
</dbReference>
<keyword evidence="8" id="KW-0694">RNA-binding</keyword>
<dbReference type="SMART" id="SM00360">
    <property type="entry name" value="RRM"/>
    <property type="match status" value="2"/>
</dbReference>
<dbReference type="PROSITE" id="PS50102">
    <property type="entry name" value="RRM"/>
    <property type="match status" value="2"/>
</dbReference>
<evidence type="ECO:0000313" key="11">
    <source>
        <dbReference type="Proteomes" id="UP000095282"/>
    </source>
</evidence>
<evidence type="ECO:0000256" key="9">
    <source>
        <dbReference type="SAM" id="MobiDB-lite"/>
    </source>
</evidence>
<dbReference type="GO" id="GO:0010468">
    <property type="term" value="P:regulation of gene expression"/>
    <property type="evidence" value="ECO:0007669"/>
    <property type="project" value="TreeGrafter"/>
</dbReference>
<keyword evidence="7" id="KW-0539">Nucleus</keyword>
<accession>A0A1I7UYW4</accession>
<dbReference type="CDD" id="cd19609">
    <property type="entry name" value="NTD_TDP-43"/>
    <property type="match status" value="1"/>
</dbReference>
<evidence type="ECO:0000256" key="1">
    <source>
        <dbReference type="ARBA" id="ARBA00004123"/>
    </source>
</evidence>
<dbReference type="WBParaSite" id="Csp11.Scaffold630.g20725.t1">
    <property type="protein sequence ID" value="Csp11.Scaffold630.g20725.t1"/>
    <property type="gene ID" value="Csp11.Scaffold630.g20725"/>
</dbReference>
<dbReference type="PANTHER" id="PTHR48033:SF9">
    <property type="entry name" value="TAR DNA-BINDING PROTEIN 43"/>
    <property type="match status" value="1"/>
</dbReference>
<evidence type="ECO:0000256" key="5">
    <source>
        <dbReference type="ARBA" id="ARBA00023163"/>
    </source>
</evidence>
<feature type="region of interest" description="Disordered" evidence="9">
    <location>
        <begin position="349"/>
        <end position="418"/>
    </location>
</feature>
<dbReference type="InterPro" id="IPR041105">
    <property type="entry name" value="TDP-43_N"/>
</dbReference>
<dbReference type="STRING" id="1561998.A0A1I7UYW4"/>
<dbReference type="Pfam" id="PF00076">
    <property type="entry name" value="RRM_1"/>
    <property type="match status" value="2"/>
</dbReference>
<feature type="compositionally biased region" description="Basic and acidic residues" evidence="9">
    <location>
        <begin position="158"/>
        <end position="172"/>
    </location>
</feature>
<evidence type="ECO:0000256" key="2">
    <source>
        <dbReference type="ARBA" id="ARBA00022664"/>
    </source>
</evidence>
<dbReference type="InterPro" id="IPR012677">
    <property type="entry name" value="Nucleotide-bd_a/b_plait_sf"/>
</dbReference>
<dbReference type="InterPro" id="IPR035979">
    <property type="entry name" value="RBD_domain_sf"/>
</dbReference>
<dbReference type="Pfam" id="PF18694">
    <property type="entry name" value="TDP-43_N"/>
    <property type="match status" value="1"/>
</dbReference>
<dbReference type="SUPFAM" id="SSF54928">
    <property type="entry name" value="RNA-binding domain, RBD"/>
    <property type="match status" value="1"/>
</dbReference>
<dbReference type="GO" id="GO:0000785">
    <property type="term" value="C:chromatin"/>
    <property type="evidence" value="ECO:0007669"/>
    <property type="project" value="TreeGrafter"/>
</dbReference>
<feature type="region of interest" description="Disordered" evidence="9">
    <location>
        <begin position="1"/>
        <end position="65"/>
    </location>
</feature>
<feature type="compositionally biased region" description="Basic and acidic residues" evidence="9">
    <location>
        <begin position="365"/>
        <end position="377"/>
    </location>
</feature>
<feature type="domain" description="RRM" evidence="10">
    <location>
        <begin position="263"/>
        <end position="346"/>
    </location>
</feature>
<evidence type="ECO:0000256" key="7">
    <source>
        <dbReference type="ARBA" id="ARBA00023242"/>
    </source>
</evidence>
<protein>
    <submittedName>
        <fullName evidence="12">TAR DNA-binding protein 43</fullName>
    </submittedName>
</protein>
<keyword evidence="6" id="KW-0508">mRNA splicing</keyword>
<evidence type="ECO:0000256" key="8">
    <source>
        <dbReference type="PROSITE-ProRule" id="PRU00176"/>
    </source>
</evidence>
<name>A0A1I7UYW4_9PELO</name>